<sequence>MFAVFQLLTVFGQIVQQSMPQFIIQRDLYEVRERPSKAYSWIVFMLSQIIVEIPWNALMGVFMYVCWYYPVGLYRNAEPTDAVHECGALMFLYLVVFMIFSGTFSTMVIAPFQNAEAGGNVANLLYTMMLIFCGVISSKEQLPAFWRWMLTVSPFRYIVSGMLSTGVANTVIHCADNEIVVMQPYESQTCQQYLGAYASSKGGTILNGGATSDCQFCPFSKTNDYIATLNSHYSDRWTFFGVIWVYVAFNIAAALFFYWLARVPKNKFKKGEDAQKPNSGKKTSEKV</sequence>
<evidence type="ECO:0000313" key="1">
    <source>
        <dbReference type="EMBL" id="KAJ3483199.1"/>
    </source>
</evidence>
<accession>A0ACC1QPC7</accession>
<evidence type="ECO:0000313" key="2">
    <source>
        <dbReference type="Proteomes" id="UP001148737"/>
    </source>
</evidence>
<proteinExistence type="predicted"/>
<protein>
    <submittedName>
        <fullName evidence="1">Uncharacterized protein</fullName>
    </submittedName>
</protein>
<reference evidence="1" key="1">
    <citation type="submission" date="2022-07" db="EMBL/GenBank/DDBJ databases">
        <title>Genome Sequence of Lecanicillium saksenae.</title>
        <authorList>
            <person name="Buettner E."/>
        </authorList>
    </citation>
    <scope>NUCLEOTIDE SEQUENCE</scope>
    <source>
        <strain evidence="1">VT-O1</strain>
    </source>
</reference>
<dbReference type="EMBL" id="JANAKD010001116">
    <property type="protein sequence ID" value="KAJ3483199.1"/>
    <property type="molecule type" value="Genomic_DNA"/>
</dbReference>
<dbReference type="Proteomes" id="UP001148737">
    <property type="component" value="Unassembled WGS sequence"/>
</dbReference>
<gene>
    <name evidence="1" type="ORF">NLG97_g7364</name>
</gene>
<name>A0ACC1QPC7_9HYPO</name>
<organism evidence="1 2">
    <name type="scientific">Lecanicillium saksenae</name>
    <dbReference type="NCBI Taxonomy" id="468837"/>
    <lineage>
        <taxon>Eukaryota</taxon>
        <taxon>Fungi</taxon>
        <taxon>Dikarya</taxon>
        <taxon>Ascomycota</taxon>
        <taxon>Pezizomycotina</taxon>
        <taxon>Sordariomycetes</taxon>
        <taxon>Hypocreomycetidae</taxon>
        <taxon>Hypocreales</taxon>
        <taxon>Cordycipitaceae</taxon>
        <taxon>Lecanicillium</taxon>
    </lineage>
</organism>
<keyword evidence="2" id="KW-1185">Reference proteome</keyword>
<comment type="caution">
    <text evidence="1">The sequence shown here is derived from an EMBL/GenBank/DDBJ whole genome shotgun (WGS) entry which is preliminary data.</text>
</comment>